<dbReference type="PATRIC" id="fig|1219045.3.peg.2036"/>
<accession>A0A086P9X1</accession>
<evidence type="ECO:0000313" key="2">
    <source>
        <dbReference type="Proteomes" id="UP000024284"/>
    </source>
</evidence>
<dbReference type="STRING" id="76947.GCA_002080435_02071"/>
<keyword evidence="2" id="KW-1185">Reference proteome</keyword>
<reference evidence="1" key="1">
    <citation type="submission" date="2014-08" db="EMBL/GenBank/DDBJ databases">
        <title>Draft genome sequences of Sphingobium herbicidovorans.</title>
        <authorList>
            <person name="Gan H.M."/>
            <person name="Gan H.Y."/>
            <person name="Savka M.A."/>
        </authorList>
    </citation>
    <scope>NUCLEOTIDE SEQUENCE [LARGE SCALE GENOMIC DNA]</scope>
    <source>
        <strain evidence="1">NBRC 16415</strain>
    </source>
</reference>
<dbReference type="AlphaFoldDB" id="A0A086P9X1"/>
<protein>
    <submittedName>
        <fullName evidence="1">Uncharacterized protein</fullName>
    </submittedName>
</protein>
<name>A0A086P9X1_SPHHM</name>
<comment type="caution">
    <text evidence="1">The sequence shown here is derived from an EMBL/GenBank/DDBJ whole genome shotgun (WGS) entry which is preliminary data.</text>
</comment>
<dbReference type="Proteomes" id="UP000024284">
    <property type="component" value="Unassembled WGS sequence"/>
</dbReference>
<sequence>MSSGPDGNDFAAIIVATSVAQIVRTLQFTAVGTFLECFDAQRIVAAAHTAAGRGSFPLGDSHVGTLFHKLDLVKRLASIRWVPTPQAPQTHAARVIAKPCAYSLF</sequence>
<organism evidence="1 2">
    <name type="scientific">Sphingobium herbicidovorans (strain ATCC 700291 / DSM 11019 / CCUG 56400 / KCTC 2939 / LMG 18315 / NBRC 16415 / MH)</name>
    <name type="common">Sphingomonas herbicidovorans</name>
    <dbReference type="NCBI Taxonomy" id="1219045"/>
    <lineage>
        <taxon>Bacteria</taxon>
        <taxon>Pseudomonadati</taxon>
        <taxon>Pseudomonadota</taxon>
        <taxon>Alphaproteobacteria</taxon>
        <taxon>Sphingomonadales</taxon>
        <taxon>Sphingomonadaceae</taxon>
        <taxon>Sphingobium</taxon>
    </lineage>
</organism>
<gene>
    <name evidence="1" type="ORF">BV98_001992</name>
</gene>
<dbReference type="EMBL" id="JFZA02000014">
    <property type="protein sequence ID" value="KFG90189.1"/>
    <property type="molecule type" value="Genomic_DNA"/>
</dbReference>
<proteinExistence type="predicted"/>
<evidence type="ECO:0000313" key="1">
    <source>
        <dbReference type="EMBL" id="KFG90189.1"/>
    </source>
</evidence>